<feature type="transmembrane region" description="Helical" evidence="9">
    <location>
        <begin position="77"/>
        <end position="100"/>
    </location>
</feature>
<dbReference type="InterPro" id="IPR036890">
    <property type="entry name" value="HATPase_C_sf"/>
</dbReference>
<evidence type="ECO:0000259" key="11">
    <source>
        <dbReference type="Pfam" id="PF07730"/>
    </source>
</evidence>
<dbReference type="InterPro" id="IPR011712">
    <property type="entry name" value="Sig_transdc_His_kin_sub3_dim/P"/>
</dbReference>
<name>A0ABQ3Y533_9ACTN</name>
<dbReference type="Proteomes" id="UP000609879">
    <property type="component" value="Unassembled WGS sequence"/>
</dbReference>
<dbReference type="EC" id="2.7.13.3" evidence="2"/>
<dbReference type="CDD" id="cd16917">
    <property type="entry name" value="HATPase_UhpB-NarQ-NarX-like"/>
    <property type="match status" value="1"/>
</dbReference>
<protein>
    <recommendedName>
        <fullName evidence="2">histidine kinase</fullName>
        <ecNumber evidence="2">2.7.13.3</ecNumber>
    </recommendedName>
</protein>
<dbReference type="EMBL" id="BOMI01000070">
    <property type="protein sequence ID" value="GID75106.1"/>
    <property type="molecule type" value="Genomic_DNA"/>
</dbReference>
<evidence type="ECO:0000256" key="6">
    <source>
        <dbReference type="ARBA" id="ARBA00022777"/>
    </source>
</evidence>
<dbReference type="Gene3D" id="1.20.5.1930">
    <property type="match status" value="1"/>
</dbReference>
<keyword evidence="4" id="KW-0808">Transferase</keyword>
<feature type="transmembrane region" description="Helical" evidence="9">
    <location>
        <begin position="130"/>
        <end position="155"/>
    </location>
</feature>
<keyword evidence="7" id="KW-0067">ATP-binding</keyword>
<keyword evidence="8" id="KW-0902">Two-component regulatory system</keyword>
<keyword evidence="5" id="KW-0547">Nucleotide-binding</keyword>
<evidence type="ECO:0000313" key="13">
    <source>
        <dbReference type="Proteomes" id="UP000609879"/>
    </source>
</evidence>
<proteinExistence type="predicted"/>
<evidence type="ECO:0000256" key="5">
    <source>
        <dbReference type="ARBA" id="ARBA00022741"/>
    </source>
</evidence>
<dbReference type="Gene3D" id="3.30.565.10">
    <property type="entry name" value="Histidine kinase-like ATPase, C-terminal domain"/>
    <property type="match status" value="1"/>
</dbReference>
<dbReference type="RefSeq" id="WP_239168869.1">
    <property type="nucleotide sequence ID" value="NZ_BAAABO010000036.1"/>
</dbReference>
<organism evidence="12 13">
    <name type="scientific">Paractinoplanes deccanensis</name>
    <dbReference type="NCBI Taxonomy" id="113561"/>
    <lineage>
        <taxon>Bacteria</taxon>
        <taxon>Bacillati</taxon>
        <taxon>Actinomycetota</taxon>
        <taxon>Actinomycetes</taxon>
        <taxon>Micromonosporales</taxon>
        <taxon>Micromonosporaceae</taxon>
        <taxon>Paractinoplanes</taxon>
    </lineage>
</organism>
<keyword evidence="3" id="KW-0597">Phosphoprotein</keyword>
<keyword evidence="9" id="KW-0472">Membrane</keyword>
<evidence type="ECO:0000256" key="9">
    <source>
        <dbReference type="SAM" id="Phobius"/>
    </source>
</evidence>
<evidence type="ECO:0000313" key="12">
    <source>
        <dbReference type="EMBL" id="GID75106.1"/>
    </source>
</evidence>
<accession>A0ABQ3Y533</accession>
<keyword evidence="13" id="KW-1185">Reference proteome</keyword>
<evidence type="ECO:0000259" key="10">
    <source>
        <dbReference type="Pfam" id="PF02518"/>
    </source>
</evidence>
<feature type="transmembrane region" description="Helical" evidence="9">
    <location>
        <begin position="25"/>
        <end position="43"/>
    </location>
</feature>
<feature type="domain" description="Signal transduction histidine kinase subgroup 3 dimerisation and phosphoacceptor" evidence="11">
    <location>
        <begin position="182"/>
        <end position="247"/>
    </location>
</feature>
<evidence type="ECO:0000256" key="8">
    <source>
        <dbReference type="ARBA" id="ARBA00023012"/>
    </source>
</evidence>
<evidence type="ECO:0000256" key="4">
    <source>
        <dbReference type="ARBA" id="ARBA00022679"/>
    </source>
</evidence>
<keyword evidence="9" id="KW-0812">Transmembrane</keyword>
<dbReference type="Pfam" id="PF07730">
    <property type="entry name" value="HisKA_3"/>
    <property type="match status" value="1"/>
</dbReference>
<dbReference type="GO" id="GO:0016301">
    <property type="term" value="F:kinase activity"/>
    <property type="evidence" value="ECO:0007669"/>
    <property type="project" value="UniProtKB-KW"/>
</dbReference>
<comment type="catalytic activity">
    <reaction evidence="1">
        <text>ATP + protein L-histidine = ADP + protein N-phospho-L-histidine.</text>
        <dbReference type="EC" id="2.7.13.3"/>
    </reaction>
</comment>
<dbReference type="Pfam" id="PF02518">
    <property type="entry name" value="HATPase_c"/>
    <property type="match status" value="1"/>
</dbReference>
<evidence type="ECO:0000256" key="3">
    <source>
        <dbReference type="ARBA" id="ARBA00022553"/>
    </source>
</evidence>
<evidence type="ECO:0000256" key="2">
    <source>
        <dbReference type="ARBA" id="ARBA00012438"/>
    </source>
</evidence>
<keyword evidence="6 12" id="KW-0418">Kinase</keyword>
<evidence type="ECO:0000256" key="1">
    <source>
        <dbReference type="ARBA" id="ARBA00000085"/>
    </source>
</evidence>
<dbReference type="PANTHER" id="PTHR24421:SF10">
    <property type="entry name" value="NITRATE_NITRITE SENSOR PROTEIN NARQ"/>
    <property type="match status" value="1"/>
</dbReference>
<comment type="caution">
    <text evidence="12">The sequence shown here is derived from an EMBL/GenBank/DDBJ whole genome shotgun (WGS) entry which is preliminary data.</text>
</comment>
<reference evidence="12 13" key="1">
    <citation type="submission" date="2021-01" db="EMBL/GenBank/DDBJ databases">
        <title>Whole genome shotgun sequence of Actinoplanes deccanensis NBRC 13994.</title>
        <authorList>
            <person name="Komaki H."/>
            <person name="Tamura T."/>
        </authorList>
    </citation>
    <scope>NUCLEOTIDE SEQUENCE [LARGE SCALE GENOMIC DNA]</scope>
    <source>
        <strain evidence="12 13">NBRC 13994</strain>
    </source>
</reference>
<dbReference type="SUPFAM" id="SSF55874">
    <property type="entry name" value="ATPase domain of HSP90 chaperone/DNA topoisomerase II/histidine kinase"/>
    <property type="match status" value="1"/>
</dbReference>
<feature type="domain" description="Histidine kinase/HSP90-like ATPase" evidence="10">
    <location>
        <begin position="285"/>
        <end position="368"/>
    </location>
</feature>
<sequence length="373" mass="38665">MPYALLTGLIGQALADPGDNLAGVVTTALVAVTVALVPPFLGGTRQLEISAVRALLGVDLPEPVPGRLALETRLRAAVWFGLHLVSGALVAAAVGIAVPLSLITFAERLGITDGALTGTEVGPLGPADRWGWTAAGVVLLLGTVYAVAGLGTLAATMAPVLLGPAPAERLAALEARERRLAERNRLARELHDSVGHALTAVTLQAGAARTVFDRDPEFARRALGTIEERGRDALEELDAVLGVLRAGDTDEPRRPAPTLADLDRLLTGDVDATVTAGTLPAPVSREAYRIVQEALTNAAKHGTGRATLRITAGDEVVIEVRNAVGDEAAATGGRGLDGMRERVRLLGGELTAGPRDGTWQVVARLPLPGGRHD</sequence>
<dbReference type="PANTHER" id="PTHR24421">
    <property type="entry name" value="NITRATE/NITRITE SENSOR PROTEIN NARX-RELATED"/>
    <property type="match status" value="1"/>
</dbReference>
<keyword evidence="9" id="KW-1133">Transmembrane helix</keyword>
<dbReference type="InterPro" id="IPR050482">
    <property type="entry name" value="Sensor_HK_TwoCompSys"/>
</dbReference>
<gene>
    <name evidence="12" type="ORF">Ade02nite_37470</name>
</gene>
<evidence type="ECO:0000256" key="7">
    <source>
        <dbReference type="ARBA" id="ARBA00022840"/>
    </source>
</evidence>
<dbReference type="InterPro" id="IPR003594">
    <property type="entry name" value="HATPase_dom"/>
</dbReference>